<dbReference type="PROSITE" id="PS51257">
    <property type="entry name" value="PROKAR_LIPOPROTEIN"/>
    <property type="match status" value="1"/>
</dbReference>
<dbReference type="InterPro" id="IPR002491">
    <property type="entry name" value="ABC_transptr_periplasmic_BD"/>
</dbReference>
<evidence type="ECO:0000313" key="4">
    <source>
        <dbReference type="EMBL" id="MDJ1172055.1"/>
    </source>
</evidence>
<protein>
    <submittedName>
        <fullName evidence="4">ABC transporter substrate-binding protein</fullName>
    </submittedName>
</protein>
<evidence type="ECO:0000256" key="2">
    <source>
        <dbReference type="SAM" id="SignalP"/>
    </source>
</evidence>
<name>A0ABT7AYW6_9CYAN</name>
<dbReference type="Pfam" id="PF01497">
    <property type="entry name" value="Peripla_BP_2"/>
    <property type="match status" value="1"/>
</dbReference>
<evidence type="ECO:0000313" key="5">
    <source>
        <dbReference type="Proteomes" id="UP001235303"/>
    </source>
</evidence>
<proteinExistence type="inferred from homology"/>
<dbReference type="InterPro" id="IPR050902">
    <property type="entry name" value="ABC_Transporter_SBP"/>
</dbReference>
<dbReference type="Gene3D" id="3.40.50.1980">
    <property type="entry name" value="Nitrogenase molybdenum iron protein domain"/>
    <property type="match status" value="2"/>
</dbReference>
<evidence type="ECO:0000259" key="3">
    <source>
        <dbReference type="PROSITE" id="PS50983"/>
    </source>
</evidence>
<dbReference type="EMBL" id="JAQOSP010000139">
    <property type="protein sequence ID" value="MDJ1172055.1"/>
    <property type="molecule type" value="Genomic_DNA"/>
</dbReference>
<dbReference type="PANTHER" id="PTHR30535">
    <property type="entry name" value="VITAMIN B12-BINDING PROTEIN"/>
    <property type="match status" value="1"/>
</dbReference>
<accession>A0ABT7AYW6</accession>
<dbReference type="RefSeq" id="WP_283755808.1">
    <property type="nucleotide sequence ID" value="NZ_JAQOSP010000139.1"/>
</dbReference>
<feature type="chain" id="PRO_5046469615" evidence="2">
    <location>
        <begin position="20"/>
        <end position="291"/>
    </location>
</feature>
<keyword evidence="2" id="KW-0732">Signal</keyword>
<gene>
    <name evidence="4" type="ORF">PMG71_21725</name>
</gene>
<reference evidence="4 5" key="1">
    <citation type="submission" date="2023-01" db="EMBL/GenBank/DDBJ databases">
        <title>Novel diversity within Roseofilum (Cyanobacteria; Desertifilaceae) from marine benthic mats with descriptions of four novel species.</title>
        <authorList>
            <person name="Wang Y."/>
            <person name="Berthold D.E."/>
            <person name="Hu J."/>
            <person name="Lefler F.W."/>
            <person name="Laughinghouse H.D. IV."/>
        </authorList>
    </citation>
    <scope>NUCLEOTIDE SEQUENCE [LARGE SCALE GENOMIC DNA]</scope>
    <source>
        <strain evidence="4 5">BLCC-M154</strain>
    </source>
</reference>
<feature type="signal peptide" evidence="2">
    <location>
        <begin position="1"/>
        <end position="19"/>
    </location>
</feature>
<dbReference type="PANTHER" id="PTHR30535:SF34">
    <property type="entry name" value="MOLYBDATE-BINDING PROTEIN MOLA"/>
    <property type="match status" value="1"/>
</dbReference>
<dbReference type="PROSITE" id="PS50983">
    <property type="entry name" value="FE_B12_PBP"/>
    <property type="match status" value="1"/>
</dbReference>
<comment type="similarity">
    <text evidence="1">Belongs to the bacterial solute-binding protein 8 family.</text>
</comment>
<sequence length="291" mass="31872">MIQRLKQTLIVGISFILFACSVPPQSDLSQGNIPDSQLTVQRVVALSSLTADLTEHLSRDKLVGIPGSSLLKDDGRFAELAQVSTDRTPPNLEKIVALKPDLVLGARGFHDQVAQRLEELGITTLLVEVNSWSSLTQITEDLALRLGANPQELLQEYDACLSQAPSQGKSLLVLVSRQPILSPNKDSWAGDFVKQFKAENLAANEQGDSPFGGYVTLSAETILQENPEIILIVDPGQQGILEKFQKDAFWSNLQATTNDRIYTVDYYGLINPGSVAKIREACDRLSEILTQ</sequence>
<keyword evidence="5" id="KW-1185">Reference proteome</keyword>
<dbReference type="SUPFAM" id="SSF53807">
    <property type="entry name" value="Helical backbone' metal receptor"/>
    <property type="match status" value="1"/>
</dbReference>
<organism evidence="4 5">
    <name type="scientific">Roseofilum acuticapitatum BLCC-M154</name>
    <dbReference type="NCBI Taxonomy" id="3022444"/>
    <lineage>
        <taxon>Bacteria</taxon>
        <taxon>Bacillati</taxon>
        <taxon>Cyanobacteriota</taxon>
        <taxon>Cyanophyceae</taxon>
        <taxon>Desertifilales</taxon>
        <taxon>Desertifilaceae</taxon>
        <taxon>Roseofilum</taxon>
        <taxon>Roseofilum acuticapitatum</taxon>
    </lineage>
</organism>
<dbReference type="Proteomes" id="UP001235303">
    <property type="component" value="Unassembled WGS sequence"/>
</dbReference>
<evidence type="ECO:0000256" key="1">
    <source>
        <dbReference type="ARBA" id="ARBA00008814"/>
    </source>
</evidence>
<feature type="domain" description="Fe/B12 periplasmic-binding" evidence="3">
    <location>
        <begin position="42"/>
        <end position="291"/>
    </location>
</feature>
<comment type="caution">
    <text evidence="4">The sequence shown here is derived from an EMBL/GenBank/DDBJ whole genome shotgun (WGS) entry which is preliminary data.</text>
</comment>